<dbReference type="AlphaFoldDB" id="A0A162E5S3"/>
<organism evidence="10 11">
    <name type="scientific">Alkalihalobacillus trypoxylicola</name>
    <dbReference type="NCBI Taxonomy" id="519424"/>
    <lineage>
        <taxon>Bacteria</taxon>
        <taxon>Bacillati</taxon>
        <taxon>Bacillota</taxon>
        <taxon>Bacilli</taxon>
        <taxon>Bacillales</taxon>
        <taxon>Bacillaceae</taxon>
        <taxon>Alkalihalobacillus</taxon>
    </lineage>
</organism>
<dbReference type="Pfam" id="PF00072">
    <property type="entry name" value="Response_reg"/>
    <property type="match status" value="1"/>
</dbReference>
<dbReference type="SUPFAM" id="SSF52172">
    <property type="entry name" value="CheY-like"/>
    <property type="match status" value="1"/>
</dbReference>
<dbReference type="PANTHER" id="PTHR48111">
    <property type="entry name" value="REGULATOR OF RPOS"/>
    <property type="match status" value="1"/>
</dbReference>
<dbReference type="CDD" id="cd00383">
    <property type="entry name" value="trans_reg_C"/>
    <property type="match status" value="1"/>
</dbReference>
<dbReference type="Gene3D" id="3.40.50.2300">
    <property type="match status" value="1"/>
</dbReference>
<dbReference type="Gene3D" id="1.10.10.10">
    <property type="entry name" value="Winged helix-like DNA-binding domain superfamily/Winged helix DNA-binding domain"/>
    <property type="match status" value="1"/>
</dbReference>
<feature type="domain" description="OmpR/PhoB-type" evidence="9">
    <location>
        <begin position="132"/>
        <end position="230"/>
    </location>
</feature>
<keyword evidence="5" id="KW-0804">Transcription</keyword>
<dbReference type="PANTHER" id="PTHR48111:SF22">
    <property type="entry name" value="REGULATOR OF RPOS"/>
    <property type="match status" value="1"/>
</dbReference>
<dbReference type="Proteomes" id="UP000075806">
    <property type="component" value="Unassembled WGS sequence"/>
</dbReference>
<evidence type="ECO:0000256" key="1">
    <source>
        <dbReference type="ARBA" id="ARBA00022553"/>
    </source>
</evidence>
<feature type="domain" description="Response regulatory" evidence="8">
    <location>
        <begin position="3"/>
        <end position="117"/>
    </location>
</feature>
<evidence type="ECO:0000256" key="2">
    <source>
        <dbReference type="ARBA" id="ARBA00023012"/>
    </source>
</evidence>
<dbReference type="PROSITE" id="PS50110">
    <property type="entry name" value="RESPONSE_REGULATORY"/>
    <property type="match status" value="1"/>
</dbReference>
<keyword evidence="2" id="KW-0902">Two-component regulatory system</keyword>
<evidence type="ECO:0000259" key="9">
    <source>
        <dbReference type="PROSITE" id="PS51755"/>
    </source>
</evidence>
<feature type="DNA-binding region" description="OmpR/PhoB-type" evidence="7">
    <location>
        <begin position="132"/>
        <end position="230"/>
    </location>
</feature>
<keyword evidence="4 7" id="KW-0238">DNA-binding</keyword>
<dbReference type="InterPro" id="IPR001789">
    <property type="entry name" value="Sig_transdc_resp-reg_receiver"/>
</dbReference>
<feature type="modified residue" description="4-aspartylphosphate" evidence="6">
    <location>
        <position position="52"/>
    </location>
</feature>
<dbReference type="PROSITE" id="PS51755">
    <property type="entry name" value="OMPR_PHOB"/>
    <property type="match status" value="1"/>
</dbReference>
<evidence type="ECO:0000313" key="11">
    <source>
        <dbReference type="Proteomes" id="UP000075806"/>
    </source>
</evidence>
<evidence type="ECO:0000256" key="5">
    <source>
        <dbReference type="ARBA" id="ARBA00023163"/>
    </source>
</evidence>
<keyword evidence="3" id="KW-0805">Transcription regulation</keyword>
<evidence type="ECO:0000256" key="3">
    <source>
        <dbReference type="ARBA" id="ARBA00023015"/>
    </source>
</evidence>
<dbReference type="InterPro" id="IPR036388">
    <property type="entry name" value="WH-like_DNA-bd_sf"/>
</dbReference>
<dbReference type="OrthoDB" id="9790442at2"/>
<dbReference type="SMART" id="SM00448">
    <property type="entry name" value="REC"/>
    <property type="match status" value="1"/>
</dbReference>
<evidence type="ECO:0000256" key="6">
    <source>
        <dbReference type="PROSITE-ProRule" id="PRU00169"/>
    </source>
</evidence>
<accession>A0A162E5S3</accession>
<dbReference type="GO" id="GO:0006355">
    <property type="term" value="P:regulation of DNA-templated transcription"/>
    <property type="evidence" value="ECO:0007669"/>
    <property type="project" value="InterPro"/>
</dbReference>
<dbReference type="STRING" id="519424.AZF04_03230"/>
<evidence type="ECO:0000313" key="10">
    <source>
        <dbReference type="EMBL" id="KYG31806.1"/>
    </source>
</evidence>
<comment type="caution">
    <text evidence="10">The sequence shown here is derived from an EMBL/GenBank/DDBJ whole genome shotgun (WGS) entry which is preliminary data.</text>
</comment>
<keyword evidence="1 6" id="KW-0597">Phosphoprotein</keyword>
<proteinExistence type="predicted"/>
<protein>
    <submittedName>
        <fullName evidence="10">PhoB family transcriptional regulator</fullName>
    </submittedName>
</protein>
<evidence type="ECO:0000256" key="4">
    <source>
        <dbReference type="ARBA" id="ARBA00023125"/>
    </source>
</evidence>
<keyword evidence="11" id="KW-1185">Reference proteome</keyword>
<reference evidence="10" key="1">
    <citation type="submission" date="2016-02" db="EMBL/GenBank/DDBJ databases">
        <title>Genome sequence of Bacillus trypoxylicola KCTC 13244(T).</title>
        <authorList>
            <person name="Jeong H."/>
            <person name="Park S.-H."/>
            <person name="Choi S.-K."/>
        </authorList>
    </citation>
    <scope>NUCLEOTIDE SEQUENCE [LARGE SCALE GENOMIC DNA]</scope>
    <source>
        <strain evidence="10">KCTC 13244</strain>
    </source>
</reference>
<dbReference type="Gene3D" id="6.10.250.690">
    <property type="match status" value="1"/>
</dbReference>
<gene>
    <name evidence="10" type="ORF">AZF04_03230</name>
</gene>
<dbReference type="EMBL" id="LTAO01000012">
    <property type="protein sequence ID" value="KYG31806.1"/>
    <property type="molecule type" value="Genomic_DNA"/>
</dbReference>
<dbReference type="GO" id="GO:0000156">
    <property type="term" value="F:phosphorelay response regulator activity"/>
    <property type="evidence" value="ECO:0007669"/>
    <property type="project" value="TreeGrafter"/>
</dbReference>
<dbReference type="InterPro" id="IPR011006">
    <property type="entry name" value="CheY-like_superfamily"/>
</dbReference>
<dbReference type="Pfam" id="PF00486">
    <property type="entry name" value="Trans_reg_C"/>
    <property type="match status" value="1"/>
</dbReference>
<dbReference type="GO" id="GO:0000976">
    <property type="term" value="F:transcription cis-regulatory region binding"/>
    <property type="evidence" value="ECO:0007669"/>
    <property type="project" value="TreeGrafter"/>
</dbReference>
<dbReference type="FunFam" id="1.10.10.10:FF:000005">
    <property type="entry name" value="Two-component system response regulator"/>
    <property type="match status" value="1"/>
</dbReference>
<dbReference type="FunFam" id="3.40.50.2300:FF:000001">
    <property type="entry name" value="DNA-binding response regulator PhoB"/>
    <property type="match status" value="1"/>
</dbReference>
<dbReference type="GO" id="GO:0032993">
    <property type="term" value="C:protein-DNA complex"/>
    <property type="evidence" value="ECO:0007669"/>
    <property type="project" value="TreeGrafter"/>
</dbReference>
<dbReference type="SMART" id="SM00862">
    <property type="entry name" value="Trans_reg_C"/>
    <property type="match status" value="1"/>
</dbReference>
<dbReference type="GO" id="GO:0005829">
    <property type="term" value="C:cytosol"/>
    <property type="evidence" value="ECO:0007669"/>
    <property type="project" value="TreeGrafter"/>
</dbReference>
<name>A0A162E5S3_9BACI</name>
<dbReference type="InterPro" id="IPR001867">
    <property type="entry name" value="OmpR/PhoB-type_DNA-bd"/>
</dbReference>
<sequence>MHRILIIEDEKKISRLLQLELEHEGYQTTMASDGLTGLELIQNEEWDLVILDVMLPGLNGIEVLRRVRVNNQSLPIIMLTARDNVIDKVTGLDYGANDYLTKPFEIEELLARIRVCLRTQTLIEKPINQNENSHYQLSDLVLNVPNRTVSRENQEISLTRREYDLLHYLLQHEEQVMTREQIIEHVWGFDYYGDTNVVDVYIRYLRNKIDKPFHSPLIHTIRGVGYVIKEIKK</sequence>
<dbReference type="RefSeq" id="WP_061948186.1">
    <property type="nucleotide sequence ID" value="NZ_LTAO01000012.1"/>
</dbReference>
<evidence type="ECO:0000256" key="7">
    <source>
        <dbReference type="PROSITE-ProRule" id="PRU01091"/>
    </source>
</evidence>
<dbReference type="CDD" id="cd17624">
    <property type="entry name" value="REC_OmpR_PmrA-like"/>
    <property type="match status" value="1"/>
</dbReference>
<dbReference type="InterPro" id="IPR039420">
    <property type="entry name" value="WalR-like"/>
</dbReference>
<evidence type="ECO:0000259" key="8">
    <source>
        <dbReference type="PROSITE" id="PS50110"/>
    </source>
</evidence>